<dbReference type="AlphaFoldDB" id="A0A5Q6S4G8"/>
<protein>
    <submittedName>
        <fullName evidence="3">Uncharacterized protein</fullName>
    </submittedName>
</protein>
<gene>
    <name evidence="3" type="ORF">FE697_005380</name>
</gene>
<dbReference type="EMBL" id="VDFQ02000001">
    <property type="protein sequence ID" value="KAA1425292.1"/>
    <property type="molecule type" value="Genomic_DNA"/>
</dbReference>
<keyword evidence="2" id="KW-1133">Transmembrane helix</keyword>
<evidence type="ECO:0000313" key="4">
    <source>
        <dbReference type="Proteomes" id="UP000307768"/>
    </source>
</evidence>
<organism evidence="3 4">
    <name type="scientific">Mumia zhuanghuii</name>
    <dbReference type="NCBI Taxonomy" id="2585211"/>
    <lineage>
        <taxon>Bacteria</taxon>
        <taxon>Bacillati</taxon>
        <taxon>Actinomycetota</taxon>
        <taxon>Actinomycetes</taxon>
        <taxon>Propionibacteriales</taxon>
        <taxon>Nocardioidaceae</taxon>
        <taxon>Mumia</taxon>
    </lineage>
</organism>
<sequence>MNETNPQQPSYEPQPQPQPQPQQPQPQPTAGWRGTDRKTRIGAAIAGIALCGFGFLGGMAVGTASADDGQGGPGWGGGRPGMGGGPPGMSQDGTGPQGGGGMPGGSGTDSGI</sequence>
<dbReference type="RefSeq" id="WP_149768467.1">
    <property type="nucleotide sequence ID" value="NZ_VDFQ02000001.1"/>
</dbReference>
<reference evidence="3 4" key="1">
    <citation type="submission" date="2019-09" db="EMBL/GenBank/DDBJ databases">
        <title>Mumia zhuanghuii sp. nov. isolated from the intestinal contents of plateau pika (Ochotona curzoniae) in the Qinghai-Tibet plateau of China.</title>
        <authorList>
            <person name="Tian Z."/>
        </authorList>
    </citation>
    <scope>NUCLEOTIDE SEQUENCE [LARGE SCALE GENOMIC DNA]</scope>
    <source>
        <strain evidence="4">350</strain>
    </source>
</reference>
<feature type="region of interest" description="Disordered" evidence="1">
    <location>
        <begin position="1"/>
        <end position="38"/>
    </location>
</feature>
<keyword evidence="2" id="KW-0812">Transmembrane</keyword>
<feature type="compositionally biased region" description="Low complexity" evidence="1">
    <location>
        <begin position="1"/>
        <end position="11"/>
    </location>
</feature>
<feature type="compositionally biased region" description="Pro residues" evidence="1">
    <location>
        <begin position="12"/>
        <end position="27"/>
    </location>
</feature>
<dbReference type="Proteomes" id="UP000307768">
    <property type="component" value="Unassembled WGS sequence"/>
</dbReference>
<feature type="compositionally biased region" description="Gly residues" evidence="1">
    <location>
        <begin position="95"/>
        <end position="112"/>
    </location>
</feature>
<accession>A0A5Q6S4G8</accession>
<feature type="transmembrane region" description="Helical" evidence="2">
    <location>
        <begin position="41"/>
        <end position="61"/>
    </location>
</feature>
<proteinExistence type="predicted"/>
<evidence type="ECO:0000256" key="1">
    <source>
        <dbReference type="SAM" id="MobiDB-lite"/>
    </source>
</evidence>
<comment type="caution">
    <text evidence="3">The sequence shown here is derived from an EMBL/GenBank/DDBJ whole genome shotgun (WGS) entry which is preliminary data.</text>
</comment>
<feature type="compositionally biased region" description="Gly residues" evidence="1">
    <location>
        <begin position="69"/>
        <end position="87"/>
    </location>
</feature>
<name>A0A5Q6S4G8_9ACTN</name>
<evidence type="ECO:0000256" key="2">
    <source>
        <dbReference type="SAM" id="Phobius"/>
    </source>
</evidence>
<evidence type="ECO:0000313" key="3">
    <source>
        <dbReference type="EMBL" id="KAA1425292.1"/>
    </source>
</evidence>
<feature type="region of interest" description="Disordered" evidence="1">
    <location>
        <begin position="58"/>
        <end position="112"/>
    </location>
</feature>
<keyword evidence="2" id="KW-0472">Membrane</keyword>